<feature type="transmembrane region" description="Helical" evidence="8">
    <location>
        <begin position="223"/>
        <end position="248"/>
    </location>
</feature>
<feature type="transmembrane region" description="Helical" evidence="8">
    <location>
        <begin position="77"/>
        <end position="99"/>
    </location>
</feature>
<keyword evidence="5" id="KW-0769">Symport</keyword>
<comment type="subcellular location">
    <subcellularLocation>
        <location evidence="1">Cell membrane</location>
        <topology evidence="1">Multi-pass membrane protein</topology>
    </subcellularLocation>
</comment>
<dbReference type="AlphaFoldDB" id="C6C094"/>
<feature type="transmembrane region" description="Helical" evidence="8">
    <location>
        <begin position="145"/>
        <end position="162"/>
    </location>
</feature>
<feature type="transmembrane region" description="Helical" evidence="8">
    <location>
        <begin position="187"/>
        <end position="211"/>
    </location>
</feature>
<dbReference type="RefSeq" id="WP_015852781.1">
    <property type="nucleotide sequence ID" value="NC_012881.1"/>
</dbReference>
<evidence type="ECO:0000256" key="7">
    <source>
        <dbReference type="ARBA" id="ARBA00023136"/>
    </source>
</evidence>
<dbReference type="KEGG" id="dsa:Desal_2913"/>
<keyword evidence="10" id="KW-1185">Reference proteome</keyword>
<dbReference type="PANTHER" id="PTHR42865:SF7">
    <property type="entry name" value="PROTON_GLUTAMATE-ASPARTATE SYMPORTER"/>
    <property type="match status" value="1"/>
</dbReference>
<dbReference type="STRING" id="526222.Desal_2913"/>
<reference evidence="9 10" key="1">
    <citation type="submission" date="2009-06" db="EMBL/GenBank/DDBJ databases">
        <title>Complete sequence of Desulfovibrio salexigens DSM 2638.</title>
        <authorList>
            <consortium name="US DOE Joint Genome Institute"/>
            <person name="Lucas S."/>
            <person name="Copeland A."/>
            <person name="Lapidus A."/>
            <person name="Glavina del Rio T."/>
            <person name="Tice H."/>
            <person name="Bruce D."/>
            <person name="Goodwin L."/>
            <person name="Pitluck S."/>
            <person name="Munk A.C."/>
            <person name="Brettin T."/>
            <person name="Detter J.C."/>
            <person name="Han C."/>
            <person name="Tapia R."/>
            <person name="Larimer F."/>
            <person name="Land M."/>
            <person name="Hauser L."/>
            <person name="Kyrpides N."/>
            <person name="Anderson I."/>
            <person name="Wall J.D."/>
            <person name="Arkin A.P."/>
            <person name="Dehal P."/>
            <person name="Chivian D."/>
            <person name="Giles B."/>
            <person name="Hazen T.C."/>
        </authorList>
    </citation>
    <scope>NUCLEOTIDE SEQUENCE [LARGE SCALE GENOMIC DNA]</scope>
    <source>
        <strain evidence="10">ATCC 14822 / DSM 2638 / NCIMB 8403 / VKM B-1763</strain>
    </source>
</reference>
<keyword evidence="3" id="KW-1003">Cell membrane</keyword>
<evidence type="ECO:0000256" key="4">
    <source>
        <dbReference type="ARBA" id="ARBA00022692"/>
    </source>
</evidence>
<dbReference type="GO" id="GO:0015293">
    <property type="term" value="F:symporter activity"/>
    <property type="evidence" value="ECO:0007669"/>
    <property type="project" value="UniProtKB-KW"/>
</dbReference>
<evidence type="ECO:0000256" key="8">
    <source>
        <dbReference type="SAM" id="Phobius"/>
    </source>
</evidence>
<dbReference type="OrthoDB" id="9766690at2"/>
<dbReference type="GO" id="GO:0005886">
    <property type="term" value="C:plasma membrane"/>
    <property type="evidence" value="ECO:0007669"/>
    <property type="project" value="UniProtKB-SubCell"/>
</dbReference>
<dbReference type="Proteomes" id="UP000002601">
    <property type="component" value="Chromosome"/>
</dbReference>
<accession>C6C094</accession>
<keyword evidence="4 8" id="KW-0812">Transmembrane</keyword>
<dbReference type="InterPro" id="IPR001991">
    <property type="entry name" value="Na-dicarboxylate_symporter"/>
</dbReference>
<keyword evidence="7 8" id="KW-0472">Membrane</keyword>
<dbReference type="Pfam" id="PF00375">
    <property type="entry name" value="SDF"/>
    <property type="match status" value="1"/>
</dbReference>
<dbReference type="HOGENOM" id="CLU_019375_7_1_7"/>
<evidence type="ECO:0000256" key="2">
    <source>
        <dbReference type="ARBA" id="ARBA00022448"/>
    </source>
</evidence>
<feature type="transmembrane region" description="Helical" evidence="8">
    <location>
        <begin position="10"/>
        <end position="28"/>
    </location>
</feature>
<evidence type="ECO:0000256" key="6">
    <source>
        <dbReference type="ARBA" id="ARBA00022989"/>
    </source>
</evidence>
<evidence type="ECO:0000313" key="10">
    <source>
        <dbReference type="Proteomes" id="UP000002601"/>
    </source>
</evidence>
<dbReference type="Gene3D" id="1.10.3860.10">
    <property type="entry name" value="Sodium:dicarboxylate symporter"/>
    <property type="match status" value="1"/>
</dbReference>
<dbReference type="InterPro" id="IPR036458">
    <property type="entry name" value="Na:dicarbo_symporter_sf"/>
</dbReference>
<evidence type="ECO:0000256" key="5">
    <source>
        <dbReference type="ARBA" id="ARBA00022847"/>
    </source>
</evidence>
<evidence type="ECO:0000256" key="1">
    <source>
        <dbReference type="ARBA" id="ARBA00004651"/>
    </source>
</evidence>
<name>C6C094_MARSD</name>
<dbReference type="EMBL" id="CP001649">
    <property type="protein sequence ID" value="ACS80965.1"/>
    <property type="molecule type" value="Genomic_DNA"/>
</dbReference>
<keyword evidence="6 8" id="KW-1133">Transmembrane helix</keyword>
<dbReference type="FunFam" id="1.10.3860.10:FF:000001">
    <property type="entry name" value="C4-dicarboxylate transport protein"/>
    <property type="match status" value="1"/>
</dbReference>
<evidence type="ECO:0000313" key="9">
    <source>
        <dbReference type="EMBL" id="ACS80965.1"/>
    </source>
</evidence>
<dbReference type="PANTHER" id="PTHR42865">
    <property type="entry name" value="PROTON/GLUTAMATE-ASPARTATE SYMPORTER"/>
    <property type="match status" value="1"/>
</dbReference>
<gene>
    <name evidence="9" type="ordered locus">Desal_2913</name>
</gene>
<dbReference type="eggNOG" id="COG1301">
    <property type="taxonomic scope" value="Bacteria"/>
</dbReference>
<dbReference type="SUPFAM" id="SSF118215">
    <property type="entry name" value="Proton glutamate symport protein"/>
    <property type="match status" value="1"/>
</dbReference>
<feature type="transmembrane region" description="Helical" evidence="8">
    <location>
        <begin position="48"/>
        <end position="65"/>
    </location>
</feature>
<organism evidence="9 10">
    <name type="scientific">Maridesulfovibrio salexigens (strain ATCC 14822 / DSM 2638 / NCIMB 8403 / VKM B-1763)</name>
    <name type="common">Desulfovibrio salexigens</name>
    <dbReference type="NCBI Taxonomy" id="526222"/>
    <lineage>
        <taxon>Bacteria</taxon>
        <taxon>Pseudomonadati</taxon>
        <taxon>Thermodesulfobacteriota</taxon>
        <taxon>Desulfovibrionia</taxon>
        <taxon>Desulfovibrionales</taxon>
        <taxon>Desulfovibrionaceae</taxon>
        <taxon>Maridesulfovibrio</taxon>
    </lineage>
</organism>
<dbReference type="GO" id="GO:0006835">
    <property type="term" value="P:dicarboxylic acid transport"/>
    <property type="evidence" value="ECO:0007669"/>
    <property type="project" value="UniProtKB-ARBA"/>
</dbReference>
<dbReference type="PRINTS" id="PR00173">
    <property type="entry name" value="EDTRNSPORT"/>
</dbReference>
<sequence>MFSWYFKSNLLIRIIIGLVLGAIAGLILGPEAKILSPLGDILVRSLKMIVMPVIVSTIIVGAGSVKPSQLGKVGAKCMGLYMLTTGFAVAIGLFFGNILQPGNGLELAAEGAALKVAAPKATSFLDILINIIPKNPFAAITTGDVLSTIFFCIITGIAISMLRHSEDARIKNAGDSLFYLFEGLAEVMYIIIDWVLQYVPIGVFALIAVVFGAQGSKAAGPLGVVVIATYLAFACHIFLIYGGGLLLFKINPINFFKKVKTASIAAFVTRSSSGVLPISMEVADKELGVDKSIYSFSLPLGATINMDGTAIYQGVCALFIGYAIGEPLTASQQITVIGTTVLASLGTAGIPGAGAIMLMIVLNSVGLEITAGSPTALAYAMIFGIDALLDMGRTCTNVTGDLAVTCAVANSENEINHECWEAREVTQE</sequence>
<protein>
    <submittedName>
        <fullName evidence="9">Sodium:dicarboxylate symporter</fullName>
    </submittedName>
</protein>
<proteinExistence type="predicted"/>
<keyword evidence="2" id="KW-0813">Transport</keyword>
<evidence type="ECO:0000256" key="3">
    <source>
        <dbReference type="ARBA" id="ARBA00022475"/>
    </source>
</evidence>